<evidence type="ECO:0000259" key="2">
    <source>
        <dbReference type="Pfam" id="PF03050"/>
    </source>
</evidence>
<dbReference type="InterPro" id="IPR004291">
    <property type="entry name" value="Transposase_IS66_central"/>
</dbReference>
<dbReference type="PANTHER" id="PTHR33678:SF1">
    <property type="entry name" value="BLL1576 PROTEIN"/>
    <property type="match status" value="1"/>
</dbReference>
<keyword evidence="11" id="KW-0614">Plasmid</keyword>
<dbReference type="InterPro" id="IPR024474">
    <property type="entry name" value="Znf_dom_IS66"/>
</dbReference>
<feature type="domain" description="Transposase IS66 C-terminal" evidence="5">
    <location>
        <begin position="490"/>
        <end position="527"/>
    </location>
</feature>
<dbReference type="EMBL" id="CP133270">
    <property type="protein sequence ID" value="WVX66734.1"/>
    <property type="molecule type" value="Genomic_DNA"/>
</dbReference>
<dbReference type="Pfam" id="PF13007">
    <property type="entry name" value="LZ_Tnp_IS66"/>
    <property type="match status" value="1"/>
</dbReference>
<dbReference type="EMBL" id="CP133270">
    <property type="protein sequence ID" value="WVX67371.1"/>
    <property type="molecule type" value="Genomic_DNA"/>
</dbReference>
<evidence type="ECO:0000259" key="3">
    <source>
        <dbReference type="Pfam" id="PF13005"/>
    </source>
</evidence>
<name>A0ABZ2C4H7_9PROT</name>
<evidence type="ECO:0000313" key="8">
    <source>
        <dbReference type="EMBL" id="WVX67166.1"/>
    </source>
</evidence>
<reference evidence="9 12" key="2">
    <citation type="journal article" date="2024" name="Environ. Microbiol.">
        <title>Novel evolutionary insights on the interactions of the Holosporales (Alphaproteobacteria) with eukaryotic hosts from comparative genomics.</title>
        <authorList>
            <person name="Giovannini M."/>
            <person name="Petroni G."/>
            <person name="Castelli M."/>
        </authorList>
    </citation>
    <scope>NUCLEOTIDE SEQUENCE [LARGE SCALE GENOMIC DNA]</scope>
    <source>
        <strain evidence="9 12">US_Bl 15I1</strain>
    </source>
</reference>
<dbReference type="EMBL" id="CP133272">
    <property type="protein sequence ID" value="WVX67814.1"/>
    <property type="molecule type" value="Genomic_DNA"/>
</dbReference>
<evidence type="ECO:0000313" key="6">
    <source>
        <dbReference type="EMBL" id="WVX66242.1"/>
    </source>
</evidence>
<feature type="region of interest" description="Disordered" evidence="1">
    <location>
        <begin position="90"/>
        <end position="121"/>
    </location>
</feature>
<evidence type="ECO:0000313" key="9">
    <source>
        <dbReference type="EMBL" id="WVX67371.1"/>
    </source>
</evidence>
<dbReference type="Pfam" id="PF13005">
    <property type="entry name" value="zf-IS66"/>
    <property type="match status" value="1"/>
</dbReference>
<dbReference type="RefSeq" id="WP_331255562.1">
    <property type="nucleotide sequence ID" value="NZ_CP133270.1"/>
</dbReference>
<gene>
    <name evidence="6" type="ORF">Bealeia1_00417</name>
    <name evidence="7" type="ORF">Bealeia1_00918</name>
    <name evidence="8" type="ORF">Bealeia1_01364</name>
    <name evidence="9" type="ORF">Bealeia1_01572</name>
    <name evidence="10" type="ORF">Bealeia1_01646</name>
    <name evidence="11" type="ORF">Bealeia1_02033</name>
</gene>
<feature type="domain" description="Transposase IS66 central" evidence="2">
    <location>
        <begin position="197"/>
        <end position="483"/>
    </location>
</feature>
<evidence type="ECO:0000313" key="7">
    <source>
        <dbReference type="EMBL" id="WVX66734.1"/>
    </source>
</evidence>
<dbReference type="EMBL" id="CP133270">
    <property type="protein sequence ID" value="WVX67166.1"/>
    <property type="molecule type" value="Genomic_DNA"/>
</dbReference>
<evidence type="ECO:0000313" key="10">
    <source>
        <dbReference type="EMBL" id="WVX67440.1"/>
    </source>
</evidence>
<evidence type="ECO:0000256" key="1">
    <source>
        <dbReference type="SAM" id="MobiDB-lite"/>
    </source>
</evidence>
<dbReference type="InterPro" id="IPR024463">
    <property type="entry name" value="Transposase_TnpC_homeodom"/>
</dbReference>
<dbReference type="Proteomes" id="UP001330434">
    <property type="component" value="Chromosome"/>
</dbReference>
<proteinExistence type="predicted"/>
<protein>
    <submittedName>
        <fullName evidence="9">IS66 family transposase</fullName>
    </submittedName>
    <submittedName>
        <fullName evidence="6">Transposase IS66 family protein</fullName>
    </submittedName>
</protein>
<dbReference type="Proteomes" id="UP001330434">
    <property type="component" value="Plasmid pBealeia2"/>
</dbReference>
<dbReference type="NCBIfam" id="NF033517">
    <property type="entry name" value="transpos_IS66"/>
    <property type="match status" value="1"/>
</dbReference>
<dbReference type="EMBL" id="CP133270">
    <property type="protein sequence ID" value="WVX66242.1"/>
    <property type="molecule type" value="Genomic_DNA"/>
</dbReference>
<accession>A0ABZ2C4H7</accession>
<evidence type="ECO:0000313" key="12">
    <source>
        <dbReference type="Proteomes" id="UP001330434"/>
    </source>
</evidence>
<feature type="domain" description="Transposase IS66 zinc-finger binding" evidence="3">
    <location>
        <begin position="139"/>
        <end position="181"/>
    </location>
</feature>
<organism evidence="9 12">
    <name type="scientific">Candidatus Bealeia paramacronuclearis</name>
    <dbReference type="NCBI Taxonomy" id="1921001"/>
    <lineage>
        <taxon>Bacteria</taxon>
        <taxon>Pseudomonadati</taxon>
        <taxon>Pseudomonadota</taxon>
        <taxon>Alphaproteobacteria</taxon>
        <taxon>Holosporales</taxon>
        <taxon>Holosporaceae</taxon>
        <taxon>Candidatus Bealeia</taxon>
    </lineage>
</organism>
<evidence type="ECO:0000259" key="4">
    <source>
        <dbReference type="Pfam" id="PF13007"/>
    </source>
</evidence>
<evidence type="ECO:0000313" key="11">
    <source>
        <dbReference type="EMBL" id="WVX67814.1"/>
    </source>
</evidence>
<geneLocation type="plasmid" evidence="11 12">
    <name>pBealeia2</name>
</geneLocation>
<dbReference type="Pfam" id="PF03050">
    <property type="entry name" value="DDE_Tnp_IS66"/>
    <property type="match status" value="1"/>
</dbReference>
<feature type="domain" description="Transposase TnpC homeodomain" evidence="4">
    <location>
        <begin position="47"/>
        <end position="132"/>
    </location>
</feature>
<dbReference type="PANTHER" id="PTHR33678">
    <property type="entry name" value="BLL1576 PROTEIN"/>
    <property type="match status" value="1"/>
</dbReference>
<dbReference type="InterPro" id="IPR039552">
    <property type="entry name" value="IS66_C"/>
</dbReference>
<keyword evidence="12" id="KW-1185">Reference proteome</keyword>
<dbReference type="EMBL" id="CP133270">
    <property type="protein sequence ID" value="WVX67440.1"/>
    <property type="molecule type" value="Genomic_DNA"/>
</dbReference>
<dbReference type="InterPro" id="IPR052344">
    <property type="entry name" value="Transposase-related"/>
</dbReference>
<dbReference type="Pfam" id="PF13817">
    <property type="entry name" value="DDE_Tnp_IS66_C"/>
    <property type="match status" value="1"/>
</dbReference>
<evidence type="ECO:0000259" key="5">
    <source>
        <dbReference type="Pfam" id="PF13817"/>
    </source>
</evidence>
<sequence>MKNEPQTSLKISSVFDAVALYKNLQKSEKDKAILATQNEHLVQEVDRLTHLLLQMKQSKFGRSSEKIKFEEFPKLPGFENVFDEVYEEPPLEAEKAGAESETENDSGKDKSSSTLLKKGRRPLPAHLPRERVIHDIAGDKICTCGHPLHQMGEEISEQLDYVPAQLKVIQNVRLKYACKSCTEGVRVAEVPNAPLLKSMASANLLAHIIVSKYQDHLPLYRQSQMWERFEVDLGRATMSRWILQIGDLLSPLKELLRSEILKETYVRADETRAQVLKECDRKAQTQSYMWVYMTGSSSHHAISYEYTPTRKGENAKEFLKGFKGYLHTDGYGGYKALAQSQDITAVGCWAHARRKFADIIKSTGNTTGKSAEALTIIRSLYKIEKDAKEAQYPPDKIQKLRQEKAKPILEKFKVLLKEHKKVIVPKSPLGQAVGYVLRQWGPLTEYLNDGRLDIDNNMAGRAIRPFAVGRKNWLFMGNVKGAHASAVIYSLIETCKANGVNAFDYFRYVLANINSTPENNYSHLLPWNLKYSLSNLHQ</sequence>
<reference evidence="9" key="1">
    <citation type="submission" date="2023-08" db="EMBL/GenBank/DDBJ databases">
        <authorList>
            <person name="Giovannini M.G."/>
            <person name="Castelli M.C."/>
            <person name="Petroni G.P."/>
        </authorList>
    </citation>
    <scope>NUCLEOTIDE SEQUENCE</scope>
    <source>
        <strain evidence="9">US_Bl 15I1</strain>
        <plasmid evidence="11">pBealeia2</plasmid>
    </source>
</reference>